<evidence type="ECO:0000313" key="8">
    <source>
        <dbReference type="EMBL" id="KAK6509468.1"/>
    </source>
</evidence>
<protein>
    <recommendedName>
        <fullName evidence="7">BZIP domain-containing protein</fullName>
    </recommendedName>
</protein>
<accession>A0AAV9WIY9</accession>
<dbReference type="Proteomes" id="UP001370758">
    <property type="component" value="Unassembled WGS sequence"/>
</dbReference>
<feature type="region of interest" description="Disordered" evidence="6">
    <location>
        <begin position="90"/>
        <end position="113"/>
    </location>
</feature>
<proteinExistence type="predicted"/>
<feature type="domain" description="BZIP" evidence="7">
    <location>
        <begin position="315"/>
        <end position="378"/>
    </location>
</feature>
<name>A0AAV9WIY9_9PEZI</name>
<dbReference type="CDD" id="cd14687">
    <property type="entry name" value="bZIP_ATF2"/>
    <property type="match status" value="1"/>
</dbReference>
<dbReference type="AlphaFoldDB" id="A0AAV9WIY9"/>
<comment type="subcellular location">
    <subcellularLocation>
        <location evidence="1">Nucleus</location>
    </subcellularLocation>
</comment>
<evidence type="ECO:0000259" key="7">
    <source>
        <dbReference type="PROSITE" id="PS50217"/>
    </source>
</evidence>
<dbReference type="EMBL" id="JAVHJL010000002">
    <property type="protein sequence ID" value="KAK6509468.1"/>
    <property type="molecule type" value="Genomic_DNA"/>
</dbReference>
<sequence>MAAVAKQPTVAGGALSVDALPSSTLTPNFFNSIFNDGMNPFDEFFAGSPTPGNLALSASARKEHHHLHHHSDKPRLIKDEALPAINTRLDQTLTPEQSPKSLNATGSSLLPPNLRLSRTPSPFPFDSIATTFPDSPVSSITPITSPEELTPNTVMAREQFTISTPVEPVAIKRNLSTATMATQIPNISQANFHRNMSLPQTWNTNSMGFPLTEQKTENNRPRRQTLPRGVECLAKPATRSRQRLLSDAPATTSFSRVDGIFVTENIPSAEIKLEPVSPTTPSFQSLSSTNGRKRKKSSVELEDDDEELDSKLNDSDKRARFLERNRIAASKCRKKKKIMNQRLEERSRHLVQQNRILNATLVKLRSDVLRLKQMVLTHHGCGNPAIEQYLQQESEKYLVADSEEAAKKKEDARLANSLAKPAGINGIVKTDETFRPNVGSSSAWLNEFHSFEEVESEVLKQSHLLDFNDDDFQKLLLGDQVVLHDDFATSPPAYD</sequence>
<feature type="region of interest" description="Disordered" evidence="6">
    <location>
        <begin position="272"/>
        <end position="311"/>
    </location>
</feature>
<dbReference type="Pfam" id="PF00170">
    <property type="entry name" value="bZIP_1"/>
    <property type="match status" value="1"/>
</dbReference>
<dbReference type="InterPro" id="IPR046347">
    <property type="entry name" value="bZIP_sf"/>
</dbReference>
<dbReference type="GO" id="GO:0003700">
    <property type="term" value="F:DNA-binding transcription factor activity"/>
    <property type="evidence" value="ECO:0007669"/>
    <property type="project" value="InterPro"/>
</dbReference>
<dbReference type="Gene3D" id="1.20.5.170">
    <property type="match status" value="1"/>
</dbReference>
<reference evidence="8 9" key="1">
    <citation type="submission" date="2023-08" db="EMBL/GenBank/DDBJ databases">
        <authorList>
            <person name="Palmer J.M."/>
        </authorList>
    </citation>
    <scope>NUCLEOTIDE SEQUENCE [LARGE SCALE GENOMIC DNA]</scope>
    <source>
        <strain evidence="8 9">TWF481</strain>
    </source>
</reference>
<evidence type="ECO:0000256" key="3">
    <source>
        <dbReference type="ARBA" id="ARBA00023125"/>
    </source>
</evidence>
<keyword evidence="2" id="KW-0805">Transcription regulation</keyword>
<dbReference type="PROSITE" id="PS50217">
    <property type="entry name" value="BZIP"/>
    <property type="match status" value="1"/>
</dbReference>
<dbReference type="InterPro" id="IPR002112">
    <property type="entry name" value="Leuzip_Jun"/>
</dbReference>
<dbReference type="InterPro" id="IPR051027">
    <property type="entry name" value="bZIP_transcription_factors"/>
</dbReference>
<evidence type="ECO:0000256" key="1">
    <source>
        <dbReference type="ARBA" id="ARBA00004123"/>
    </source>
</evidence>
<dbReference type="PROSITE" id="PS00036">
    <property type="entry name" value="BZIP_BASIC"/>
    <property type="match status" value="1"/>
</dbReference>
<evidence type="ECO:0000256" key="4">
    <source>
        <dbReference type="ARBA" id="ARBA00023163"/>
    </source>
</evidence>
<keyword evidence="9" id="KW-1185">Reference proteome</keyword>
<keyword evidence="5" id="KW-0539">Nucleus</keyword>
<feature type="compositionally biased region" description="Polar residues" evidence="6">
    <location>
        <begin position="90"/>
        <end position="106"/>
    </location>
</feature>
<dbReference type="SMART" id="SM00338">
    <property type="entry name" value="BRLZ"/>
    <property type="match status" value="1"/>
</dbReference>
<dbReference type="PANTHER" id="PTHR19304">
    <property type="entry name" value="CYCLIC-AMP RESPONSE ELEMENT BINDING PROTEIN"/>
    <property type="match status" value="1"/>
</dbReference>
<comment type="caution">
    <text evidence="8">The sequence shown here is derived from an EMBL/GenBank/DDBJ whole genome shotgun (WGS) entry which is preliminary data.</text>
</comment>
<evidence type="ECO:0000313" key="9">
    <source>
        <dbReference type="Proteomes" id="UP001370758"/>
    </source>
</evidence>
<dbReference type="InterPro" id="IPR004827">
    <property type="entry name" value="bZIP"/>
</dbReference>
<keyword evidence="4" id="KW-0804">Transcription</keyword>
<keyword evidence="3" id="KW-0238">DNA-binding</keyword>
<dbReference type="GO" id="GO:0003677">
    <property type="term" value="F:DNA binding"/>
    <property type="evidence" value="ECO:0007669"/>
    <property type="project" value="UniProtKB-KW"/>
</dbReference>
<dbReference type="PRINTS" id="PR00043">
    <property type="entry name" value="LEUZIPPRJUN"/>
</dbReference>
<gene>
    <name evidence="8" type="ORF">TWF481_004212</name>
</gene>
<feature type="compositionally biased region" description="Polar residues" evidence="6">
    <location>
        <begin position="277"/>
        <end position="290"/>
    </location>
</feature>
<evidence type="ECO:0000256" key="2">
    <source>
        <dbReference type="ARBA" id="ARBA00023015"/>
    </source>
</evidence>
<evidence type="ECO:0000256" key="5">
    <source>
        <dbReference type="ARBA" id="ARBA00023242"/>
    </source>
</evidence>
<organism evidence="8 9">
    <name type="scientific">Arthrobotrys musiformis</name>
    <dbReference type="NCBI Taxonomy" id="47236"/>
    <lineage>
        <taxon>Eukaryota</taxon>
        <taxon>Fungi</taxon>
        <taxon>Dikarya</taxon>
        <taxon>Ascomycota</taxon>
        <taxon>Pezizomycotina</taxon>
        <taxon>Orbiliomycetes</taxon>
        <taxon>Orbiliales</taxon>
        <taxon>Orbiliaceae</taxon>
        <taxon>Arthrobotrys</taxon>
    </lineage>
</organism>
<dbReference type="SUPFAM" id="SSF57959">
    <property type="entry name" value="Leucine zipper domain"/>
    <property type="match status" value="1"/>
</dbReference>
<dbReference type="GO" id="GO:0005634">
    <property type="term" value="C:nucleus"/>
    <property type="evidence" value="ECO:0007669"/>
    <property type="project" value="UniProtKB-SubCell"/>
</dbReference>
<evidence type="ECO:0000256" key="6">
    <source>
        <dbReference type="SAM" id="MobiDB-lite"/>
    </source>
</evidence>